<feature type="domain" description="SET" evidence="1">
    <location>
        <begin position="2"/>
        <end position="166"/>
    </location>
</feature>
<dbReference type="GeneID" id="31014727"/>
<reference evidence="2 3" key="1">
    <citation type="submission" date="2016-10" db="EMBL/GenBank/DDBJ databases">
        <title>Proteomics and genomics reveal pathogen-plant mechanisms compatible with a hemibiotrophic lifestyle of Diplodia corticola.</title>
        <authorList>
            <person name="Fernandes I."/>
            <person name="De Jonge R."/>
            <person name="Van De Peer Y."/>
            <person name="Devreese B."/>
            <person name="Alves A."/>
            <person name="Esteves A.C."/>
        </authorList>
    </citation>
    <scope>NUCLEOTIDE SEQUENCE [LARGE SCALE GENOMIC DNA]</scope>
    <source>
        <strain evidence="2 3">CBS 112549</strain>
    </source>
</reference>
<dbReference type="EMBL" id="MNUE01000032">
    <property type="protein sequence ID" value="OJD33200.1"/>
    <property type="molecule type" value="Genomic_DNA"/>
</dbReference>
<protein>
    <submittedName>
        <fullName evidence="2">Set domain-containing protein 5</fullName>
    </submittedName>
</protein>
<dbReference type="InterPro" id="IPR046341">
    <property type="entry name" value="SET_dom_sf"/>
</dbReference>
<dbReference type="PROSITE" id="PS50280">
    <property type="entry name" value="SET"/>
    <property type="match status" value="1"/>
</dbReference>
<evidence type="ECO:0000313" key="2">
    <source>
        <dbReference type="EMBL" id="OJD33200.1"/>
    </source>
</evidence>
<proteinExistence type="predicted"/>
<dbReference type="CDD" id="cd20071">
    <property type="entry name" value="SET_SMYD"/>
    <property type="match status" value="1"/>
</dbReference>
<dbReference type="OrthoDB" id="265717at2759"/>
<dbReference type="AlphaFoldDB" id="A0A1J9QXT0"/>
<evidence type="ECO:0000313" key="3">
    <source>
        <dbReference type="Proteomes" id="UP000183809"/>
    </source>
</evidence>
<dbReference type="STRING" id="236234.A0A1J9QXT0"/>
<accession>A0A1J9QXT0</accession>
<dbReference type="Pfam" id="PF00856">
    <property type="entry name" value="SET"/>
    <property type="match status" value="1"/>
</dbReference>
<sequence>MAMFEFRQIEGAGTATFATQDIPRGSKIHQESPLMVYPTGEDSFPPNPDRLFNKLVRGSNNLDDYMGLFALESCVNTARETMGPAPTGAPAALAEVKAWALGIYCTNCFNITIDAEKPENAVYKEMSRLNHVCCNNATWSTGTKKSLVMSASRDIKAGEEITTRYSDVWQPYSQRQSKLSSSYGFRCRCALCEIESYVENTLEAKVYIFGRLLVQQDLRVMTRFFRKWFNSIQWRNDKDRASWCTKNTRSLLDINEAVGFAEIALDVLGKIVERERTNHGPDSIDFQNATKNVDAWGNVIADLRKTYGDSSVWLESVNAEDPRF</sequence>
<organism evidence="2 3">
    <name type="scientific">Diplodia corticola</name>
    <dbReference type="NCBI Taxonomy" id="236234"/>
    <lineage>
        <taxon>Eukaryota</taxon>
        <taxon>Fungi</taxon>
        <taxon>Dikarya</taxon>
        <taxon>Ascomycota</taxon>
        <taxon>Pezizomycotina</taxon>
        <taxon>Dothideomycetes</taxon>
        <taxon>Dothideomycetes incertae sedis</taxon>
        <taxon>Botryosphaeriales</taxon>
        <taxon>Botryosphaeriaceae</taxon>
        <taxon>Diplodia</taxon>
    </lineage>
</organism>
<evidence type="ECO:0000259" key="1">
    <source>
        <dbReference type="PROSITE" id="PS50280"/>
    </source>
</evidence>
<gene>
    <name evidence="2" type="ORF">BKCO1_3200073</name>
</gene>
<keyword evidence="3" id="KW-1185">Reference proteome</keyword>
<dbReference type="PANTHER" id="PTHR47332">
    <property type="entry name" value="SET DOMAIN-CONTAINING PROTEIN 5"/>
    <property type="match status" value="1"/>
</dbReference>
<comment type="caution">
    <text evidence="2">The sequence shown here is derived from an EMBL/GenBank/DDBJ whole genome shotgun (WGS) entry which is preliminary data.</text>
</comment>
<name>A0A1J9QXT0_9PEZI</name>
<dbReference type="SMART" id="SM00317">
    <property type="entry name" value="SET"/>
    <property type="match status" value="1"/>
</dbReference>
<dbReference type="Proteomes" id="UP000183809">
    <property type="component" value="Unassembled WGS sequence"/>
</dbReference>
<dbReference type="RefSeq" id="XP_020129460.1">
    <property type="nucleotide sequence ID" value="XM_020274466.1"/>
</dbReference>
<dbReference type="Gene3D" id="2.170.270.10">
    <property type="entry name" value="SET domain"/>
    <property type="match status" value="1"/>
</dbReference>
<dbReference type="SUPFAM" id="SSF82199">
    <property type="entry name" value="SET domain"/>
    <property type="match status" value="1"/>
</dbReference>
<dbReference type="InterPro" id="IPR001214">
    <property type="entry name" value="SET_dom"/>
</dbReference>
<dbReference type="PANTHER" id="PTHR47332:SF4">
    <property type="entry name" value="SET DOMAIN-CONTAINING PROTEIN 5"/>
    <property type="match status" value="1"/>
</dbReference>
<dbReference type="InterPro" id="IPR053185">
    <property type="entry name" value="SET_domain_protein"/>
</dbReference>